<sequence length="57" mass="6123">MSSDPRSESQAARPADSDAVDAEVEVYQDDGNVVLFDATNPLAWVEASRTVRLADAL</sequence>
<keyword evidence="3" id="KW-1185">Reference proteome</keyword>
<name>A0A1I6FTP9_HALSD</name>
<dbReference type="EMBL" id="FOYN01000002">
    <property type="protein sequence ID" value="SFR33286.1"/>
    <property type="molecule type" value="Genomic_DNA"/>
</dbReference>
<proteinExistence type="predicted"/>
<feature type="compositionally biased region" description="Polar residues" evidence="1">
    <location>
        <begin position="1"/>
        <end position="10"/>
    </location>
</feature>
<evidence type="ECO:0000313" key="2">
    <source>
        <dbReference type="EMBL" id="SFR33286.1"/>
    </source>
</evidence>
<dbReference type="InterPro" id="IPR055755">
    <property type="entry name" value="DUF7331"/>
</dbReference>
<dbReference type="Proteomes" id="UP000198932">
    <property type="component" value="Unassembled WGS sequence"/>
</dbReference>
<dbReference type="OrthoDB" id="198267at2157"/>
<dbReference type="Pfam" id="PF24018">
    <property type="entry name" value="DUF7331"/>
    <property type="match status" value="1"/>
</dbReference>
<feature type="region of interest" description="Disordered" evidence="1">
    <location>
        <begin position="1"/>
        <end position="21"/>
    </location>
</feature>
<protein>
    <submittedName>
        <fullName evidence="2">Uncharacterized protein</fullName>
    </submittedName>
</protein>
<dbReference type="STRING" id="35743.SAMN04487937_1187"/>
<organism evidence="2 3">
    <name type="scientific">Halorubrum sodomense</name>
    <dbReference type="NCBI Taxonomy" id="35743"/>
    <lineage>
        <taxon>Archaea</taxon>
        <taxon>Methanobacteriati</taxon>
        <taxon>Methanobacteriota</taxon>
        <taxon>Stenosarchaea group</taxon>
        <taxon>Halobacteria</taxon>
        <taxon>Halobacteriales</taxon>
        <taxon>Haloferacaceae</taxon>
        <taxon>Halorubrum</taxon>
    </lineage>
</organism>
<dbReference type="RefSeq" id="WP_167603334.1">
    <property type="nucleotide sequence ID" value="NZ_FOYN01000002.1"/>
</dbReference>
<reference evidence="3" key="1">
    <citation type="submission" date="2016-10" db="EMBL/GenBank/DDBJ databases">
        <authorList>
            <person name="Varghese N."/>
            <person name="Submissions S."/>
        </authorList>
    </citation>
    <scope>NUCLEOTIDE SEQUENCE [LARGE SCALE GENOMIC DNA]</scope>
    <source>
        <strain evidence="3">RD 26</strain>
    </source>
</reference>
<gene>
    <name evidence="2" type="ORF">SAMN04487937_1187</name>
</gene>
<dbReference type="AlphaFoldDB" id="A0A1I6FTP9"/>
<accession>A0A1I6FTP9</accession>
<evidence type="ECO:0000256" key="1">
    <source>
        <dbReference type="SAM" id="MobiDB-lite"/>
    </source>
</evidence>
<evidence type="ECO:0000313" key="3">
    <source>
        <dbReference type="Proteomes" id="UP000198932"/>
    </source>
</evidence>